<evidence type="ECO:0000256" key="1">
    <source>
        <dbReference type="SAM" id="Phobius"/>
    </source>
</evidence>
<keyword evidence="1" id="KW-0812">Transmembrane</keyword>
<organism evidence="2 3">
    <name type="scientific">Sinorhizobium meliloti CCNWSX0020</name>
    <dbReference type="NCBI Taxonomy" id="1107881"/>
    <lineage>
        <taxon>Bacteria</taxon>
        <taxon>Pseudomonadati</taxon>
        <taxon>Pseudomonadota</taxon>
        <taxon>Alphaproteobacteria</taxon>
        <taxon>Hyphomicrobiales</taxon>
        <taxon>Rhizobiaceae</taxon>
        <taxon>Sinorhizobium/Ensifer group</taxon>
        <taxon>Sinorhizobium</taxon>
    </lineage>
</organism>
<proteinExistence type="predicted"/>
<protein>
    <recommendedName>
        <fullName evidence="4">Transmembrane protein</fullName>
    </recommendedName>
</protein>
<reference evidence="2 3" key="1">
    <citation type="journal article" date="2012" name="J. Bacteriol.">
        <title>Draft Genome Sequence of Sinorhizobium meliloti CCNWSX0020, a Nitrogen-Fixing Symbiont with Copper Tolerance Capability Isolated from Lead-Zinc Mine Tailings.</title>
        <authorList>
            <person name="Li Z."/>
            <person name="Ma Z."/>
            <person name="Hao X."/>
            <person name="Wei G."/>
        </authorList>
    </citation>
    <scope>NUCLEOTIDE SEQUENCE [LARGE SCALE GENOMIC DNA]</scope>
    <source>
        <strain evidence="2 3">CCNWSX0020</strain>
    </source>
</reference>
<keyword evidence="1" id="KW-1133">Transmembrane helix</keyword>
<gene>
    <name evidence="2" type="ORF">SM0020_23242</name>
</gene>
<accession>H0G5A8</accession>
<dbReference type="EMBL" id="AGVV01000057">
    <property type="protein sequence ID" value="EHK75507.1"/>
    <property type="molecule type" value="Genomic_DNA"/>
</dbReference>
<keyword evidence="1" id="KW-0472">Membrane</keyword>
<sequence>MSLYPIIAAIIVFLSMTIVDYIIKIAGLSPPKWVTLLIYAIINYVIYLVVLHFANV</sequence>
<evidence type="ECO:0000313" key="2">
    <source>
        <dbReference type="EMBL" id="EHK75507.1"/>
    </source>
</evidence>
<dbReference type="Proteomes" id="UP000004038">
    <property type="component" value="Unassembled WGS sequence"/>
</dbReference>
<evidence type="ECO:0008006" key="4">
    <source>
        <dbReference type="Google" id="ProtNLM"/>
    </source>
</evidence>
<name>H0G5A8_RHIML</name>
<feature type="transmembrane region" description="Helical" evidence="1">
    <location>
        <begin position="6"/>
        <end position="23"/>
    </location>
</feature>
<feature type="transmembrane region" description="Helical" evidence="1">
    <location>
        <begin position="35"/>
        <end position="54"/>
    </location>
</feature>
<evidence type="ECO:0000313" key="3">
    <source>
        <dbReference type="Proteomes" id="UP000004038"/>
    </source>
</evidence>
<dbReference type="AlphaFoldDB" id="H0G5A8"/>